<evidence type="ECO:0000259" key="21">
    <source>
        <dbReference type="PROSITE" id="PS50526"/>
    </source>
</evidence>
<evidence type="ECO:0000256" key="4">
    <source>
        <dbReference type="ARBA" id="ARBA00022664"/>
    </source>
</evidence>
<keyword evidence="10" id="KW-0946">Virion</keyword>
<evidence type="ECO:0000256" key="14">
    <source>
        <dbReference type="ARBA" id="ARBA00024494"/>
    </source>
</evidence>
<dbReference type="Pfam" id="PF00946">
    <property type="entry name" value="Mononeg_RNA_pol"/>
    <property type="match status" value="1"/>
</dbReference>
<evidence type="ECO:0000256" key="3">
    <source>
        <dbReference type="ARBA" id="ARBA00022484"/>
    </source>
</evidence>
<keyword evidence="3 22" id="KW-0696">RNA-directed RNA polymerase</keyword>
<evidence type="ECO:0000256" key="12">
    <source>
        <dbReference type="ARBA" id="ARBA00023042"/>
    </source>
</evidence>
<dbReference type="GO" id="GO:0003968">
    <property type="term" value="F:RNA-directed RNA polymerase activity"/>
    <property type="evidence" value="ECO:0007669"/>
    <property type="project" value="UniProtKB-KW"/>
</dbReference>
<dbReference type="PROSITE" id="PS50526">
    <property type="entry name" value="RDRP_SSRNA_NEG_NONSEG"/>
    <property type="match status" value="1"/>
</dbReference>
<dbReference type="Pfam" id="PF14318">
    <property type="entry name" value="Mononeg_mRNAcap"/>
    <property type="match status" value="1"/>
</dbReference>
<evidence type="ECO:0000256" key="19">
    <source>
        <dbReference type="ARBA" id="ARBA00047370"/>
    </source>
</evidence>
<dbReference type="EMBL" id="ON746382">
    <property type="protein sequence ID" value="UYL95471.1"/>
    <property type="molecule type" value="Viral_cRNA"/>
</dbReference>
<keyword evidence="13" id="KW-0511">Multifunctional enzyme</keyword>
<proteinExistence type="predicted"/>
<dbReference type="GO" id="GO:0044423">
    <property type="term" value="C:virion component"/>
    <property type="evidence" value="ECO:0007669"/>
    <property type="project" value="UniProtKB-KW"/>
</dbReference>
<evidence type="ECO:0000256" key="7">
    <source>
        <dbReference type="ARBA" id="ARBA00022695"/>
    </source>
</evidence>
<evidence type="ECO:0000256" key="8">
    <source>
        <dbReference type="ARBA" id="ARBA00022741"/>
    </source>
</evidence>
<evidence type="ECO:0000256" key="20">
    <source>
        <dbReference type="ARBA" id="ARBA00048548"/>
    </source>
</evidence>
<evidence type="ECO:0000256" key="10">
    <source>
        <dbReference type="ARBA" id="ARBA00022844"/>
    </source>
</evidence>
<evidence type="ECO:0000256" key="2">
    <source>
        <dbReference type="ARBA" id="ARBA00012494"/>
    </source>
</evidence>
<evidence type="ECO:0000256" key="18">
    <source>
        <dbReference type="ARBA" id="ARBA00047332"/>
    </source>
</evidence>
<comment type="catalytic activity">
    <reaction evidence="20">
        <text>GTP + H2O = GDP + phosphate + H(+)</text>
        <dbReference type="Rhea" id="RHEA:19669"/>
        <dbReference type="ChEBI" id="CHEBI:15377"/>
        <dbReference type="ChEBI" id="CHEBI:15378"/>
        <dbReference type="ChEBI" id="CHEBI:37565"/>
        <dbReference type="ChEBI" id="CHEBI:43474"/>
        <dbReference type="ChEBI" id="CHEBI:58189"/>
    </reaction>
</comment>
<name>A0A9E7V232_9VIRU</name>
<evidence type="ECO:0000313" key="22">
    <source>
        <dbReference type="EMBL" id="UYL95471.1"/>
    </source>
</evidence>
<reference evidence="22" key="1">
    <citation type="submission" date="2022-05" db="EMBL/GenBank/DDBJ databases">
        <authorList>
            <person name="Cao W."/>
            <person name="Jia N."/>
            <person name="Lam T.T.-Y."/>
            <person name="Ni X."/>
            <person name="Liu J."/>
        </authorList>
    </citation>
    <scope>NUCLEOTIDE SEQUENCE</scope>
    <source>
        <strain evidence="22">TIGMIC 3</strain>
    </source>
</reference>
<evidence type="ECO:0000256" key="16">
    <source>
        <dbReference type="ARBA" id="ARBA00030436"/>
    </source>
</evidence>
<protein>
    <recommendedName>
        <fullName evidence="2">RNA-directed RNA polymerase</fullName>
        <ecNumber evidence="2">2.7.7.48</ecNumber>
    </recommendedName>
    <alternativeName>
        <fullName evidence="17">Replicase</fullName>
    </alternativeName>
    <alternativeName>
        <fullName evidence="16">Transcriptase</fullName>
    </alternativeName>
</protein>
<dbReference type="EC" id="2.7.7.48" evidence="2"/>
<keyword evidence="7" id="KW-0548">Nucleotidyltransferase</keyword>
<keyword evidence="8" id="KW-0547">Nucleotide-binding</keyword>
<evidence type="ECO:0000256" key="6">
    <source>
        <dbReference type="ARBA" id="ARBA00022691"/>
    </source>
</evidence>
<keyword evidence="6" id="KW-0949">S-adenosyl-L-methionine</keyword>
<dbReference type="GO" id="GO:0005524">
    <property type="term" value="F:ATP binding"/>
    <property type="evidence" value="ECO:0007669"/>
    <property type="project" value="UniProtKB-KW"/>
</dbReference>
<sequence>MFASQRKLLHQNPLSLVYDRKFDTALRNTTCTNALNYLKNPEAYPRWPAEIKALEQLRLKFFPQSEWEDFDTKTSCLGSIILRTLTRSDTHTKREDVWITKAIEKAAECIRAQLGYLGEQDGTGSRWKPVSEDWLQLIQHIPGELRMLSKCTSALTSMVEQTALLGSFRLSNRSLDKYVELASNLNRWEDADLDLRLYWTKTYCLIEHHNKLYFYPRPYLLMIHNKFCDIMSILMYAHFAAASSEGTDLYNVTAGFIRELAVLEIKYKQKYYDIAKNLEAIVIGMTLIDTDGPDNKEFLDVVVYDLLGTTGFYLYSSKIFTTLSNCDLSVRNELGCLSKILGHPFVDMESGAKTLHKKTTEQYTIDSTLVQRCVMHAKRSFIKNHVVKHSRWPDISFNSEIPPAGLLYAKTHNLDPDSSLVTKRYGVIEVSDYAYVELGKVMEFEYLDNYLPHLKDKTISVLRSKVVNRYLSQEKTEDSRIDWKETRLLLVYLMNDETLIDHRKFIDKYQDVESLETLHDYLVIRIVPKEKELKTDFRGFGCKPYMSRALSLAQEKNAMRFLDEYCDEQAMTLSELALAKKLQAFRNITKAYRGYQAIYINIDASSWNNHFRDETVRPIAKETLDRIFGTNLFCKTHEAYQNTLVYVPDETATWFWNGQEGGIEGLNQDTWVWVYINQIKVALEEVDVRYHLLCKGDDLRVVILVPPDRIREEGVHKIKDRAVEAISRVSALLGHSIKVNDSYGSAHYLAFSKAASVGTIELPQVFRKIQKVYGANNAFIPTLDEFIGSTFSNAHSACAVSTTPVPCYCTALVWSFFYLGRSDFYARLPDDALIALMMVPSAMGGFPIIFLHNMFTRAESDLLSPYLGLLQFCDKHFRHLAQYMQPFTDQKVADPYSLFKGLLADPYTLPIRKPTSPAVTLRNMIGPILQSITVNRAVRQIMSAPFQMSSQAIVDTLFECNVYNAKIFSALYAATPDALFQELVRKFETSRSIHQLLLIKHGPQQAQSELRRVIKCEQTLQEYRVSVVMGRLPTPSFLPPHWETWCPAKLAQWIRDQLWGKRIEGVTMPPLQHQLILVTPEQGVSDEWARDNHFTYVTDPPTEVLSPTAPRGMATSGKTPFIGFATRTGMVEPHVHFIEKDVMLQKVRSLLDLSSWVHVSGPDINGVQLSSNFVDLIWKVLKLYITLDAKELAPFSGKKRSGTIQHHVRSPQFRESIMPNILSNQYQQTVGESNTHDSLRVSTGHFAINFLHVYCHAVSMIHIESNFRCQYQTPLIMWGVTTDCDTCNTPIQETPLVIPTRYLERIDFHPIKTTTISRIAEHILGESLREAHLDEVTVFQDHDPELSTDDACRALVQELCESTYHSEARVQERYGTAPMGQAGQQILSCLSVPTGSKIIGQTELARIPSSILFEGLAQCVLNAINDLDPRITPKNIGTRLGTIPAPALPWFSFVNTIYAIGRLSDLIRYASVATHTSPPAVWDSAGGACLYLGVCAYQAFFLDLPSTTLVRLRYQSSAQITHRIRRLLRPRIGYVLYSRFFARYRDMKAGYLDAHNLWPPEEDEAPRLLEAIALMLGATILADKVETISIRECSRLDRGETQLKFFSADDITEEDVYLIDADEPRTWPSKIRWVMEMDAEYPLQLAIDHLCAQIEPLTSRLSTMFQSCELTVLTSSLAETIARVRELDPVAIYSETRLGADRPERDQRVLRTSHVWSGPGYRAIATDTRRDPTRAKTASLEPPVYDLVTVRQETHGRIYGSGTTSINKLVDILCFLGTGSDLPDKGDYAVLADGFGGFAEAISSCTKDSWIYFNTLRRDYQAEVYPHDAREASRRNRNTIYVRDIHQSMDNLAHEATAHRLLSYERFYHIVTMDAEPPSSRGAERLDLLLNTTYVFLTRSAVGGILVMRLFLDETDHIEELVTRLVKQVRHLGLYQPRSSYNTNECYLIAGSSLHQLVASPEGLKQFKEPHPAINHTSMYTIIQWCKLRLVHAERAHTSRGDRSFFVVDRTAAKFRNPWIKLLPPNFVTQAFTAAGLCLTRAEWNTEIGEWGPSHPLVRHVIQLLGLQITTIRKQFNEMDRRTVRWDINTHTSLVDKAHKMLTRSGMRWVLEHTNYTTKVHESAVKAQYAQLILSLPRRLQWTPVSADHFTYEGVIRRIGPTLYQHPYRYYIRGITLGCRMMTYYFVRGPYAVSVVF</sequence>
<dbReference type="InterPro" id="IPR014023">
    <property type="entry name" value="Mononeg_RNA_pol_cat"/>
</dbReference>
<evidence type="ECO:0000256" key="1">
    <source>
        <dbReference type="ARBA" id="ARBA00004328"/>
    </source>
</evidence>
<organism evidence="22">
    <name type="scientific">Yanbian Chuvi tick virus 1</name>
    <dbReference type="NCBI Taxonomy" id="2972092"/>
    <lineage>
        <taxon>Viruses</taxon>
        <taxon>Riboviria</taxon>
        <taxon>Orthornavirae</taxon>
        <taxon>Negarnaviricota</taxon>
        <taxon>Haploviricotina</taxon>
        <taxon>Monjiviricetes</taxon>
        <taxon>Jingchuvirales</taxon>
        <taxon>Chuviridae</taxon>
    </lineage>
</organism>
<comment type="catalytic activity">
    <reaction evidence="19">
        <text>a 5'-end (5'-triphosphoguanosine)-adenylyl-adenylyl-cytidylyl-adenosine in mRNA + 2 S-adenosyl-L-methionine = a 5'-end (N(7)-methyl 5'-triphosphoguanosine)-(2'-O-methyladenylyl)-adenylyl-cytidylyl-adenosine in mRNA + 2 S-adenosyl-L-homocysteine + H(+)</text>
        <dbReference type="Rhea" id="RHEA:65376"/>
        <dbReference type="Rhea" id="RHEA-COMP:16797"/>
        <dbReference type="Rhea" id="RHEA-COMP:16798"/>
        <dbReference type="ChEBI" id="CHEBI:15378"/>
        <dbReference type="ChEBI" id="CHEBI:57856"/>
        <dbReference type="ChEBI" id="CHEBI:59789"/>
        <dbReference type="ChEBI" id="CHEBI:156483"/>
        <dbReference type="ChEBI" id="CHEBI:156484"/>
        <dbReference type="EC" id="2.1.1.375"/>
    </reaction>
</comment>
<evidence type="ECO:0000256" key="15">
    <source>
        <dbReference type="ARBA" id="ARBA00024499"/>
    </source>
</evidence>
<comment type="subcellular location">
    <subcellularLocation>
        <location evidence="1">Virion</location>
    </subcellularLocation>
</comment>
<keyword evidence="5" id="KW-0808">Transferase</keyword>
<evidence type="ECO:0000256" key="5">
    <source>
        <dbReference type="ARBA" id="ARBA00022679"/>
    </source>
</evidence>
<keyword evidence="12" id="KW-0506">mRNA capping</keyword>
<keyword evidence="9" id="KW-0067">ATP-binding</keyword>
<dbReference type="InterPro" id="IPR026890">
    <property type="entry name" value="Mononeg_mRNAcap"/>
</dbReference>
<comment type="catalytic activity">
    <reaction evidence="15">
        <text>a 5'-end (5'-triphosphoguanosine)-(2'-O-methyladenylyl)-adenylyl-cytidylyl-adenosine in mRNA + S-adenosyl-L-methionine = a 5'-end (N(7)-methyl 5'-triphosphoguanosine)-(2'-O-methyladenylyl)-adenylyl-cytidylyl-adenosine in mRNA + S-adenosyl-L-homocysteine</text>
        <dbReference type="Rhea" id="RHEA:65440"/>
        <dbReference type="Rhea" id="RHEA-COMP:16798"/>
        <dbReference type="Rhea" id="RHEA-COMP:16801"/>
        <dbReference type="ChEBI" id="CHEBI:57856"/>
        <dbReference type="ChEBI" id="CHEBI:59789"/>
        <dbReference type="ChEBI" id="CHEBI:156482"/>
        <dbReference type="ChEBI" id="CHEBI:156483"/>
    </reaction>
</comment>
<evidence type="ECO:0000256" key="13">
    <source>
        <dbReference type="ARBA" id="ARBA00023268"/>
    </source>
</evidence>
<keyword evidence="4" id="KW-0507">mRNA processing</keyword>
<accession>A0A9E7V232</accession>
<comment type="catalytic activity">
    <reaction evidence="14">
        <text>a 5'-end triphospho-adenylyl-adenylyl-cytidylyl-adenosine in mRNA + GDP + H(+) = a 5'-end (5'-triphosphoguanosine)-adenylyl-adenylyl-cytidylyl-adenosine in mRNA + diphosphate</text>
        <dbReference type="Rhea" id="RHEA:65436"/>
        <dbReference type="Rhea" id="RHEA-COMP:16797"/>
        <dbReference type="Rhea" id="RHEA-COMP:16799"/>
        <dbReference type="ChEBI" id="CHEBI:15378"/>
        <dbReference type="ChEBI" id="CHEBI:33019"/>
        <dbReference type="ChEBI" id="CHEBI:58189"/>
        <dbReference type="ChEBI" id="CHEBI:156484"/>
        <dbReference type="ChEBI" id="CHEBI:156503"/>
        <dbReference type="EC" id="2.7.7.88"/>
    </reaction>
</comment>
<evidence type="ECO:0000256" key="17">
    <source>
        <dbReference type="ARBA" id="ARBA00031012"/>
    </source>
</evidence>
<evidence type="ECO:0000256" key="9">
    <source>
        <dbReference type="ARBA" id="ARBA00022840"/>
    </source>
</evidence>
<comment type="catalytic activity">
    <reaction evidence="18">
        <text>a 5'-end (5'-triphosphoguanosine)-adenylyl-adenylyl-cytidylyl-adenosine in mRNA + S-adenosyl-L-methionine = a 5'-end (5'-triphosphoguanosine)-(2'-O-methyladenylyl)-adenylyl-cytidylyl-adenosine in mRNA + S-adenosyl-L-homocysteine + H(+)</text>
        <dbReference type="Rhea" id="RHEA:65380"/>
        <dbReference type="Rhea" id="RHEA-COMP:16797"/>
        <dbReference type="Rhea" id="RHEA-COMP:16801"/>
        <dbReference type="ChEBI" id="CHEBI:15378"/>
        <dbReference type="ChEBI" id="CHEBI:57856"/>
        <dbReference type="ChEBI" id="CHEBI:59789"/>
        <dbReference type="ChEBI" id="CHEBI:156482"/>
        <dbReference type="ChEBI" id="CHEBI:156484"/>
    </reaction>
</comment>
<evidence type="ECO:0000256" key="11">
    <source>
        <dbReference type="ARBA" id="ARBA00022953"/>
    </source>
</evidence>
<keyword evidence="11" id="KW-0693">Viral RNA replication</keyword>
<feature type="domain" description="RdRp catalytic" evidence="21">
    <location>
        <begin position="596"/>
        <end position="759"/>
    </location>
</feature>
<dbReference type="GO" id="GO:0004482">
    <property type="term" value="F:mRNA 5'-cap (guanine-N7-)-methyltransferase activity"/>
    <property type="evidence" value="ECO:0007669"/>
    <property type="project" value="InterPro"/>
</dbReference>